<feature type="region of interest" description="Disordered" evidence="10">
    <location>
        <begin position="39"/>
        <end position="59"/>
    </location>
</feature>
<protein>
    <submittedName>
        <fullName evidence="12">Reductive dehalogenase</fullName>
    </submittedName>
</protein>
<dbReference type="Pfam" id="PF13486">
    <property type="entry name" value="Dehalogenase"/>
    <property type="match status" value="2"/>
</dbReference>
<evidence type="ECO:0000256" key="5">
    <source>
        <dbReference type="ARBA" id="ARBA00022729"/>
    </source>
</evidence>
<dbReference type="NCBIfam" id="TIGR02486">
    <property type="entry name" value="RDH"/>
    <property type="match status" value="1"/>
</dbReference>
<evidence type="ECO:0000256" key="2">
    <source>
        <dbReference type="ARBA" id="ARBA00022475"/>
    </source>
</evidence>
<dbReference type="SUPFAM" id="SSF54862">
    <property type="entry name" value="4Fe-4S ferredoxins"/>
    <property type="match status" value="1"/>
</dbReference>
<evidence type="ECO:0000256" key="10">
    <source>
        <dbReference type="SAM" id="MobiDB-lite"/>
    </source>
</evidence>
<evidence type="ECO:0000313" key="12">
    <source>
        <dbReference type="EMBL" id="WWX25657.1"/>
    </source>
</evidence>
<dbReference type="Proteomes" id="UP001375370">
    <property type="component" value="Chromosome"/>
</dbReference>
<feature type="domain" description="4Fe-4S ferredoxin-type" evidence="11">
    <location>
        <begin position="394"/>
        <end position="423"/>
    </location>
</feature>
<dbReference type="RefSeq" id="WP_338738036.1">
    <property type="nucleotide sequence ID" value="NZ_CP146612.1"/>
</dbReference>
<keyword evidence="8" id="KW-0472">Membrane</keyword>
<accession>A0ABZ2J454</accession>
<evidence type="ECO:0000256" key="9">
    <source>
        <dbReference type="ARBA" id="ARBA00029374"/>
    </source>
</evidence>
<dbReference type="NCBIfam" id="TIGR01409">
    <property type="entry name" value="TAT_signal_seq"/>
    <property type="match status" value="1"/>
</dbReference>
<evidence type="ECO:0000259" key="11">
    <source>
        <dbReference type="PROSITE" id="PS51379"/>
    </source>
</evidence>
<dbReference type="Gene3D" id="3.30.70.20">
    <property type="match status" value="1"/>
</dbReference>
<dbReference type="InterPro" id="IPR028894">
    <property type="entry name" value="RDH_dom"/>
</dbReference>
<keyword evidence="13" id="KW-1185">Reference proteome</keyword>
<dbReference type="InterPro" id="IPR017900">
    <property type="entry name" value="4Fe4S_Fe_S_CS"/>
</dbReference>
<evidence type="ECO:0000256" key="6">
    <source>
        <dbReference type="ARBA" id="ARBA00023004"/>
    </source>
</evidence>
<sequence length="474" mass="53267">MTKFHSTVSRRDFMKGLGLAGAGLGAATVLSPGFHDLDEVSSASSGSTSGPGGELRRPWWVSEKDHGQTATLEIDWSQVQRADRSKISTFPYRQSDHPKAVYNREHFDELQREVVRHAAPEWNGDSIRDWAINGATGVLRFYNYYTPAKTTMFMGYQKAPTPESRNMPRWEGTAEENTLMLRHAFKLFGATDFGVTVLDENTKKLVFAKESNGKAYNFVSDDTLAETDTEYRIPSRFKYMITWTHQEATELNMRKPSNLGSSASNLAYSRLPFISVQLQEFIRGLGYHGINAWSGEMAPSNPFGTLAGIGEHARMCFVLVTPERGSMIRGMCRMLTDIPLEPTKPIDAGISRFCLTCKTCSKFCLFEALPNDDPTWDVHDQATTGMPYSPTGFKGWRLNTVNCSNCTACMAFCPFNASGRYSFIHDFVAGTSSVTPIFNSFFAQMEESMHYGNKDPESWWNNQEYLYGINPKFI</sequence>
<dbReference type="InterPro" id="IPR006311">
    <property type="entry name" value="TAT_signal"/>
</dbReference>
<evidence type="ECO:0000256" key="3">
    <source>
        <dbReference type="ARBA" id="ARBA00022485"/>
    </source>
</evidence>
<keyword evidence="4" id="KW-0479">Metal-binding</keyword>
<organism evidence="12 13">
    <name type="scientific">Candidatus Dehalogenimonas loeffleri</name>
    <dbReference type="NCBI Taxonomy" id="3127115"/>
    <lineage>
        <taxon>Bacteria</taxon>
        <taxon>Bacillati</taxon>
        <taxon>Chloroflexota</taxon>
        <taxon>Dehalococcoidia</taxon>
        <taxon>Dehalococcoidales</taxon>
        <taxon>Dehalococcoidaceae</taxon>
        <taxon>Dehalogenimonas</taxon>
    </lineage>
</organism>
<dbReference type="InterPro" id="IPR019546">
    <property type="entry name" value="TAT_signal_bac_arc"/>
</dbReference>
<dbReference type="PROSITE" id="PS51379">
    <property type="entry name" value="4FE4S_FER_2"/>
    <property type="match status" value="1"/>
</dbReference>
<reference evidence="12 13" key="1">
    <citation type="submission" date="2024-03" db="EMBL/GenBank/DDBJ databases">
        <title>A Dehalogenimonas Isolated from Estuarine Sediments Dihaloeliminates Chlorinated Alkanes.</title>
        <authorList>
            <person name="Yang Y."/>
            <person name="Wang H."/>
        </authorList>
    </citation>
    <scope>NUCLEOTIDE SEQUENCE [LARGE SCALE GENOMIC DNA]</scope>
    <source>
        <strain evidence="12 13">W</strain>
    </source>
</reference>
<gene>
    <name evidence="12" type="ORF">V8247_01410</name>
</gene>
<evidence type="ECO:0000256" key="8">
    <source>
        <dbReference type="ARBA" id="ARBA00023136"/>
    </source>
</evidence>
<comment type="cofactor">
    <cofactor evidence="9">
        <name>corrinoid</name>
        <dbReference type="ChEBI" id="CHEBI:33913"/>
    </cofactor>
</comment>
<evidence type="ECO:0000256" key="7">
    <source>
        <dbReference type="ARBA" id="ARBA00023014"/>
    </source>
</evidence>
<evidence type="ECO:0000313" key="13">
    <source>
        <dbReference type="Proteomes" id="UP001375370"/>
    </source>
</evidence>
<dbReference type="InterPro" id="IPR017896">
    <property type="entry name" value="4Fe4S_Fe-S-bd"/>
</dbReference>
<comment type="subcellular location">
    <subcellularLocation>
        <location evidence="1">Cell membrane</location>
    </subcellularLocation>
</comment>
<dbReference type="PROSITE" id="PS00198">
    <property type="entry name" value="4FE4S_FER_1"/>
    <property type="match status" value="1"/>
</dbReference>
<keyword evidence="5" id="KW-0732">Signal</keyword>
<evidence type="ECO:0000256" key="4">
    <source>
        <dbReference type="ARBA" id="ARBA00022723"/>
    </source>
</evidence>
<keyword evidence="6" id="KW-0408">Iron</keyword>
<keyword evidence="2" id="KW-1003">Cell membrane</keyword>
<keyword evidence="3" id="KW-0004">4Fe-4S</keyword>
<dbReference type="PROSITE" id="PS51318">
    <property type="entry name" value="TAT"/>
    <property type="match status" value="1"/>
</dbReference>
<dbReference type="InterPro" id="IPR012832">
    <property type="entry name" value="RDH"/>
</dbReference>
<keyword evidence="7" id="KW-0411">Iron-sulfur</keyword>
<evidence type="ECO:0000256" key="1">
    <source>
        <dbReference type="ARBA" id="ARBA00004236"/>
    </source>
</evidence>
<name>A0ABZ2J454_9CHLR</name>
<dbReference type="EMBL" id="CP146612">
    <property type="protein sequence ID" value="WWX25657.1"/>
    <property type="molecule type" value="Genomic_DNA"/>
</dbReference>
<proteinExistence type="predicted"/>